<dbReference type="InterPro" id="IPR003954">
    <property type="entry name" value="RRM_euk-type"/>
</dbReference>
<evidence type="ECO:0000256" key="3">
    <source>
        <dbReference type="ARBA" id="ARBA00022664"/>
    </source>
</evidence>
<evidence type="ECO:0000256" key="14">
    <source>
        <dbReference type="SAM" id="MobiDB-lite"/>
    </source>
</evidence>
<evidence type="ECO:0000259" key="15">
    <source>
        <dbReference type="PROSITE" id="PS50102"/>
    </source>
</evidence>
<dbReference type="InterPro" id="IPR000504">
    <property type="entry name" value="RRM_dom"/>
</dbReference>
<dbReference type="SUPFAM" id="SSF57756">
    <property type="entry name" value="Retrovirus zinc finger-like domains"/>
    <property type="match status" value="1"/>
</dbReference>
<evidence type="ECO:0000256" key="9">
    <source>
        <dbReference type="ARBA" id="ARBA00023187"/>
    </source>
</evidence>
<evidence type="ECO:0000256" key="5">
    <source>
        <dbReference type="ARBA" id="ARBA00022728"/>
    </source>
</evidence>
<dbReference type="GO" id="GO:0003723">
    <property type="term" value="F:RNA binding"/>
    <property type="evidence" value="ECO:0007669"/>
    <property type="project" value="UniProtKB-UniRule"/>
</dbReference>
<name>A0A9J7MSC5_BRAFL</name>
<accession>A0A9J7MSC5</accession>
<keyword evidence="17" id="KW-1185">Reference proteome</keyword>
<sequence>MVRKVKGDKDGVHGQHFLTRLRLFSRGGEPSPYFSDTPIITMSGGLAPSKTTVYVSNLPFALTNNDLHKIFEKYGKVVKVTVMRDKITRQSKGVAFVLFLKREEAHACVRALNGKVLFGRTVKCSMAKDNGRASEFIRRKVYKDKSQCYECGEEGHMSYACPKNTLGEREPPPKKEKKRKKSQMAEEEYQEEDESDEGEDPALDSLGAAIRYEQAKIEEEEYRYRVATGSYEEPSTSQASDAKKKKFKKDEYFSDEEDISDHD</sequence>
<dbReference type="AlphaFoldDB" id="A0A9J7MSC5"/>
<keyword evidence="4" id="KW-0479">Metal-binding</keyword>
<evidence type="ECO:0000259" key="16">
    <source>
        <dbReference type="PROSITE" id="PS50158"/>
    </source>
</evidence>
<dbReference type="SMART" id="SM00343">
    <property type="entry name" value="ZnF_C2HC"/>
    <property type="match status" value="1"/>
</dbReference>
<dbReference type="RefSeq" id="XP_035677420.1">
    <property type="nucleotide sequence ID" value="XM_035821527.1"/>
</dbReference>
<feature type="region of interest" description="Disordered" evidence="14">
    <location>
        <begin position="160"/>
        <end position="211"/>
    </location>
</feature>
<keyword evidence="8 13" id="KW-0694">RNA-binding</keyword>
<protein>
    <recommendedName>
        <fullName evidence="2">Zinc finger CCHC-type and RNA-binding motif-containing protein 1</fullName>
    </recommendedName>
    <alternativeName>
        <fullName evidence="11">U11/U12 small nuclear ribonucleoprotein 31 kDa protein</fullName>
    </alternativeName>
</protein>
<evidence type="ECO:0000256" key="11">
    <source>
        <dbReference type="ARBA" id="ARBA00032031"/>
    </source>
</evidence>
<evidence type="ECO:0000256" key="12">
    <source>
        <dbReference type="PROSITE-ProRule" id="PRU00047"/>
    </source>
</evidence>
<evidence type="ECO:0000313" key="17">
    <source>
        <dbReference type="Proteomes" id="UP000001554"/>
    </source>
</evidence>
<feature type="compositionally biased region" description="Acidic residues" evidence="14">
    <location>
        <begin position="185"/>
        <end position="202"/>
    </location>
</feature>
<evidence type="ECO:0000256" key="2">
    <source>
        <dbReference type="ARBA" id="ARBA00015428"/>
    </source>
</evidence>
<dbReference type="PROSITE" id="PS50102">
    <property type="entry name" value="RRM"/>
    <property type="match status" value="1"/>
</dbReference>
<keyword evidence="3" id="KW-0507">mRNA processing</keyword>
<dbReference type="PROSITE" id="PS50158">
    <property type="entry name" value="ZF_CCHC"/>
    <property type="match status" value="1"/>
</dbReference>
<dbReference type="Pfam" id="PF00098">
    <property type="entry name" value="zf-CCHC"/>
    <property type="match status" value="1"/>
</dbReference>
<dbReference type="PANTHER" id="PTHR46259:SF1">
    <property type="entry name" value="ZINC FINGER CCHC-TYPE AND RNA-BINDING MOTIF-CONTAINING PROTEIN 1"/>
    <property type="match status" value="1"/>
</dbReference>
<dbReference type="Proteomes" id="UP000001554">
    <property type="component" value="Chromosome 5"/>
</dbReference>
<dbReference type="SMART" id="SM00360">
    <property type="entry name" value="RRM"/>
    <property type="match status" value="1"/>
</dbReference>
<feature type="domain" description="RRM" evidence="15">
    <location>
        <begin position="51"/>
        <end position="129"/>
    </location>
</feature>
<dbReference type="InterPro" id="IPR034219">
    <property type="entry name" value="ZCRB1_RRM"/>
</dbReference>
<dbReference type="InterPro" id="IPR035979">
    <property type="entry name" value="RBD_domain_sf"/>
</dbReference>
<dbReference type="Gene3D" id="4.10.60.10">
    <property type="entry name" value="Zinc finger, CCHC-type"/>
    <property type="match status" value="1"/>
</dbReference>
<evidence type="ECO:0000256" key="4">
    <source>
        <dbReference type="ARBA" id="ARBA00022723"/>
    </source>
</evidence>
<keyword evidence="10" id="KW-0539">Nucleus</keyword>
<dbReference type="CDD" id="cd12393">
    <property type="entry name" value="RRM_ZCRB1"/>
    <property type="match status" value="1"/>
</dbReference>
<evidence type="ECO:0000256" key="10">
    <source>
        <dbReference type="ARBA" id="ARBA00023242"/>
    </source>
</evidence>
<dbReference type="FunFam" id="4.10.60.10:FF:000009">
    <property type="entry name" value="Zinc finger CCHC-type and RNA-binding motif-containing protein 1"/>
    <property type="match status" value="1"/>
</dbReference>
<evidence type="ECO:0000256" key="8">
    <source>
        <dbReference type="ARBA" id="ARBA00022884"/>
    </source>
</evidence>
<evidence type="ECO:0000256" key="13">
    <source>
        <dbReference type="PROSITE-ProRule" id="PRU00176"/>
    </source>
</evidence>
<evidence type="ECO:0000313" key="18">
    <source>
        <dbReference type="RefSeq" id="XP_035677420.1"/>
    </source>
</evidence>
<keyword evidence="9" id="KW-0508">mRNA splicing</keyword>
<dbReference type="SMART" id="SM00361">
    <property type="entry name" value="RRM_1"/>
    <property type="match status" value="1"/>
</dbReference>
<evidence type="ECO:0000256" key="7">
    <source>
        <dbReference type="ARBA" id="ARBA00022833"/>
    </source>
</evidence>
<dbReference type="InterPro" id="IPR036875">
    <property type="entry name" value="Znf_CCHC_sf"/>
</dbReference>
<dbReference type="Gene3D" id="3.30.70.330">
    <property type="match status" value="1"/>
</dbReference>
<keyword evidence="6 12" id="KW-0863">Zinc-finger</keyword>
<reference evidence="18" key="2">
    <citation type="submission" date="2025-08" db="UniProtKB">
        <authorList>
            <consortium name="RefSeq"/>
        </authorList>
    </citation>
    <scope>IDENTIFICATION</scope>
    <source>
        <strain evidence="18">S238N-H82</strain>
        <tissue evidence="18">Testes</tissue>
    </source>
</reference>
<feature type="compositionally biased region" description="Acidic residues" evidence="14">
    <location>
        <begin position="253"/>
        <end position="263"/>
    </location>
</feature>
<comment type="subcellular location">
    <subcellularLocation>
        <location evidence="1">Nucleus</location>
    </subcellularLocation>
</comment>
<reference evidence="17" key="1">
    <citation type="journal article" date="2020" name="Nat. Ecol. Evol.">
        <title>Deeply conserved synteny resolves early events in vertebrate evolution.</title>
        <authorList>
            <person name="Simakov O."/>
            <person name="Marletaz F."/>
            <person name="Yue J.X."/>
            <person name="O'Connell B."/>
            <person name="Jenkins J."/>
            <person name="Brandt A."/>
            <person name="Calef R."/>
            <person name="Tung C.H."/>
            <person name="Huang T.K."/>
            <person name="Schmutz J."/>
            <person name="Satoh N."/>
            <person name="Yu J.K."/>
            <person name="Putnam N.H."/>
            <person name="Green R.E."/>
            <person name="Rokhsar D.S."/>
        </authorList>
    </citation>
    <scope>NUCLEOTIDE SEQUENCE [LARGE SCALE GENOMIC DNA]</scope>
    <source>
        <strain evidence="17">S238N-H82</strain>
    </source>
</reference>
<proteinExistence type="predicted"/>
<dbReference type="GO" id="GO:0000398">
    <property type="term" value="P:mRNA splicing, via spliceosome"/>
    <property type="evidence" value="ECO:0007669"/>
    <property type="project" value="InterPro"/>
</dbReference>
<evidence type="ECO:0000256" key="6">
    <source>
        <dbReference type="ARBA" id="ARBA00022771"/>
    </source>
</evidence>
<gene>
    <name evidence="18" type="primary">LOC118416431</name>
</gene>
<dbReference type="PANTHER" id="PTHR46259">
    <property type="entry name" value="ZINC FINGER CCHC-TYPE AND RNA-BINDING MOTIF-CONTAINING PROTEIN 1"/>
    <property type="match status" value="1"/>
</dbReference>
<evidence type="ECO:0000256" key="1">
    <source>
        <dbReference type="ARBA" id="ARBA00004123"/>
    </source>
</evidence>
<feature type="region of interest" description="Disordered" evidence="14">
    <location>
        <begin position="228"/>
        <end position="263"/>
    </location>
</feature>
<dbReference type="FunFam" id="3.30.70.330:FF:000233">
    <property type="entry name" value="Zinc finger CCHC-type and RNA-binding motif-containing protein 1"/>
    <property type="match status" value="1"/>
</dbReference>
<organism evidence="17 18">
    <name type="scientific">Branchiostoma floridae</name>
    <name type="common">Florida lancelet</name>
    <name type="synonym">Amphioxus</name>
    <dbReference type="NCBI Taxonomy" id="7739"/>
    <lineage>
        <taxon>Eukaryota</taxon>
        <taxon>Metazoa</taxon>
        <taxon>Chordata</taxon>
        <taxon>Cephalochordata</taxon>
        <taxon>Leptocardii</taxon>
        <taxon>Amphioxiformes</taxon>
        <taxon>Branchiostomatidae</taxon>
        <taxon>Branchiostoma</taxon>
    </lineage>
</organism>
<dbReference type="InterPro" id="IPR044598">
    <property type="entry name" value="ZCRB1"/>
</dbReference>
<dbReference type="SUPFAM" id="SSF54928">
    <property type="entry name" value="RNA-binding domain, RBD"/>
    <property type="match status" value="1"/>
</dbReference>
<dbReference type="GeneID" id="118416431"/>
<feature type="domain" description="CCHC-type" evidence="16">
    <location>
        <begin position="148"/>
        <end position="163"/>
    </location>
</feature>
<dbReference type="GO" id="GO:0008270">
    <property type="term" value="F:zinc ion binding"/>
    <property type="evidence" value="ECO:0007669"/>
    <property type="project" value="UniProtKB-KW"/>
</dbReference>
<dbReference type="InterPro" id="IPR012677">
    <property type="entry name" value="Nucleotide-bd_a/b_plait_sf"/>
</dbReference>
<keyword evidence="7" id="KW-0862">Zinc</keyword>
<dbReference type="InterPro" id="IPR001878">
    <property type="entry name" value="Znf_CCHC"/>
</dbReference>
<dbReference type="Pfam" id="PF00076">
    <property type="entry name" value="RRM_1"/>
    <property type="match status" value="1"/>
</dbReference>
<dbReference type="GO" id="GO:0005689">
    <property type="term" value="C:U12-type spliceosomal complex"/>
    <property type="evidence" value="ECO:0007669"/>
    <property type="project" value="InterPro"/>
</dbReference>
<keyword evidence="5" id="KW-0747">Spliceosome</keyword>